<dbReference type="SMART" id="SM00028">
    <property type="entry name" value="TPR"/>
    <property type="match status" value="3"/>
</dbReference>
<reference evidence="4 5" key="1">
    <citation type="journal article" date="2024" name="Nat. Commun.">
        <title>Phylogenomics reveals the evolutionary origins of lichenization in chlorophyte algae.</title>
        <authorList>
            <person name="Puginier C."/>
            <person name="Libourel C."/>
            <person name="Otte J."/>
            <person name="Skaloud P."/>
            <person name="Haon M."/>
            <person name="Grisel S."/>
            <person name="Petersen M."/>
            <person name="Berrin J.G."/>
            <person name="Delaux P.M."/>
            <person name="Dal Grande F."/>
            <person name="Keller J."/>
        </authorList>
    </citation>
    <scope>NUCLEOTIDE SEQUENCE [LARGE SCALE GENOMIC DNA]</scope>
    <source>
        <strain evidence="4 5">SAG 216-7</strain>
    </source>
</reference>
<evidence type="ECO:0000256" key="3">
    <source>
        <dbReference type="PROSITE-ProRule" id="PRU00339"/>
    </source>
</evidence>
<proteinExistence type="predicted"/>
<keyword evidence="1" id="KW-0677">Repeat</keyword>
<dbReference type="InterPro" id="IPR050498">
    <property type="entry name" value="Ycf3"/>
</dbReference>
<protein>
    <recommendedName>
        <fullName evidence="6">TPR-like protein</fullName>
    </recommendedName>
</protein>
<evidence type="ECO:0008006" key="6">
    <source>
        <dbReference type="Google" id="ProtNLM"/>
    </source>
</evidence>
<dbReference type="PANTHER" id="PTHR44858">
    <property type="entry name" value="TETRATRICOPEPTIDE REPEAT PROTEIN 6"/>
    <property type="match status" value="1"/>
</dbReference>
<dbReference type="SUPFAM" id="SSF48452">
    <property type="entry name" value="TPR-like"/>
    <property type="match status" value="2"/>
</dbReference>
<dbReference type="EMBL" id="JALJOT010000008">
    <property type="protein sequence ID" value="KAK9908189.1"/>
    <property type="molecule type" value="Genomic_DNA"/>
</dbReference>
<dbReference type="InterPro" id="IPR013105">
    <property type="entry name" value="TPR_2"/>
</dbReference>
<dbReference type="Gene3D" id="1.25.40.10">
    <property type="entry name" value="Tetratricopeptide repeat domain"/>
    <property type="match status" value="2"/>
</dbReference>
<evidence type="ECO:0000313" key="4">
    <source>
        <dbReference type="EMBL" id="KAK9908189.1"/>
    </source>
</evidence>
<name>A0ABR2YMJ5_9CHLO</name>
<evidence type="ECO:0000256" key="1">
    <source>
        <dbReference type="ARBA" id="ARBA00022737"/>
    </source>
</evidence>
<dbReference type="Proteomes" id="UP001491310">
    <property type="component" value="Unassembled WGS sequence"/>
</dbReference>
<keyword evidence="5" id="KW-1185">Reference proteome</keyword>
<dbReference type="InterPro" id="IPR011990">
    <property type="entry name" value="TPR-like_helical_dom_sf"/>
</dbReference>
<keyword evidence="2 3" id="KW-0802">TPR repeat</keyword>
<dbReference type="InterPro" id="IPR019734">
    <property type="entry name" value="TPR_rpt"/>
</dbReference>
<dbReference type="PROSITE" id="PS50293">
    <property type="entry name" value="TPR_REGION"/>
    <property type="match status" value="1"/>
</dbReference>
<evidence type="ECO:0000313" key="5">
    <source>
        <dbReference type="Proteomes" id="UP001491310"/>
    </source>
</evidence>
<organism evidence="4 5">
    <name type="scientific">Coccomyxa subellipsoidea</name>
    <dbReference type="NCBI Taxonomy" id="248742"/>
    <lineage>
        <taxon>Eukaryota</taxon>
        <taxon>Viridiplantae</taxon>
        <taxon>Chlorophyta</taxon>
        <taxon>core chlorophytes</taxon>
        <taxon>Trebouxiophyceae</taxon>
        <taxon>Trebouxiophyceae incertae sedis</taxon>
        <taxon>Coccomyxaceae</taxon>
        <taxon>Coccomyxa</taxon>
    </lineage>
</organism>
<comment type="caution">
    <text evidence="4">The sequence shown here is derived from an EMBL/GenBank/DDBJ whole genome shotgun (WGS) entry which is preliminary data.</text>
</comment>
<accession>A0ABR2YMJ5</accession>
<sequence>MRRPLDESNGFKTVSGDVENPAMQSGVRAATEQRWEDAERFFQIVLQQEPESASAYSNLGNVHLSKGRPELAITDFSRAIALAPTAPVPYLNRALAEEQLGVNAASSGNKAQADQHYQAALRDCRDAQARDAKEFAAYFNEGNVQVRVGQYEAALAAYSRAADLAPGIAGYRLRQAELLFQNARPADADLMMRGVVRKNPNYAEAQVALAAVEWVSGQQSKAEEHFDKAVSLDGRWRKMAFIRQQTRWPPALYDAMEKFLAIAGSS</sequence>
<dbReference type="PROSITE" id="PS50005">
    <property type="entry name" value="TPR"/>
    <property type="match status" value="2"/>
</dbReference>
<dbReference type="Pfam" id="PF13432">
    <property type="entry name" value="TPR_16"/>
    <property type="match status" value="2"/>
</dbReference>
<dbReference type="PANTHER" id="PTHR44858:SF19">
    <property type="match status" value="1"/>
</dbReference>
<gene>
    <name evidence="4" type="ORF">WJX75_003975</name>
</gene>
<feature type="repeat" description="TPR" evidence="3">
    <location>
        <begin position="53"/>
        <end position="86"/>
    </location>
</feature>
<evidence type="ECO:0000256" key="2">
    <source>
        <dbReference type="ARBA" id="ARBA00022803"/>
    </source>
</evidence>
<dbReference type="Pfam" id="PF07719">
    <property type="entry name" value="TPR_2"/>
    <property type="match status" value="1"/>
</dbReference>
<feature type="repeat" description="TPR" evidence="3">
    <location>
        <begin position="135"/>
        <end position="168"/>
    </location>
</feature>